<dbReference type="PROSITE" id="PS51257">
    <property type="entry name" value="PROKAR_LIPOPROTEIN"/>
    <property type="match status" value="1"/>
</dbReference>
<dbReference type="InterPro" id="IPR025326">
    <property type="entry name" value="DUF4232"/>
</dbReference>
<feature type="signal peptide" evidence="2">
    <location>
        <begin position="1"/>
        <end position="19"/>
    </location>
</feature>
<evidence type="ECO:0000313" key="5">
    <source>
        <dbReference type="Proteomes" id="UP001551482"/>
    </source>
</evidence>
<evidence type="ECO:0000256" key="1">
    <source>
        <dbReference type="SAM" id="MobiDB-lite"/>
    </source>
</evidence>
<name>A0ABV3DF98_9ACTN</name>
<evidence type="ECO:0000259" key="3">
    <source>
        <dbReference type="Pfam" id="PF14016"/>
    </source>
</evidence>
<sequence length="248" mass="24112">MSARTTRIRLFAATTAAFAALALTACGGGDDDAKNTGAGGGSPAPGASVPAAPGTGSPTAAATASGGQTSPERSAPTAKATAASTGDSASGGKPGSGGGKSTVPPAPGVDTGAVPACDGANTKTTAAVVARPLNHMLLTVTNTGSKSCDLTDGYPAARFGEAQAVPPVDRNTTPQSVLRLAPGESGYAGVRLSSAEEGSGENGYTAETLTIPFENGTIAKVSLPAEGVYVDSALQVTYWQATVDDALN</sequence>
<dbReference type="RefSeq" id="WP_358353062.1">
    <property type="nucleotide sequence ID" value="NZ_JBEZFP010000026.1"/>
</dbReference>
<reference evidence="4 5" key="1">
    <citation type="submission" date="2024-06" db="EMBL/GenBank/DDBJ databases">
        <title>The Natural Products Discovery Center: Release of the First 8490 Sequenced Strains for Exploring Actinobacteria Biosynthetic Diversity.</title>
        <authorList>
            <person name="Kalkreuter E."/>
            <person name="Kautsar S.A."/>
            <person name="Yang D."/>
            <person name="Bader C.D."/>
            <person name="Teijaro C.N."/>
            <person name="Fluegel L."/>
            <person name="Davis C.M."/>
            <person name="Simpson J.R."/>
            <person name="Lauterbach L."/>
            <person name="Steele A.D."/>
            <person name="Gui C."/>
            <person name="Meng S."/>
            <person name="Li G."/>
            <person name="Viehrig K."/>
            <person name="Ye F."/>
            <person name="Su P."/>
            <person name="Kiefer A.F."/>
            <person name="Nichols A."/>
            <person name="Cepeda A.J."/>
            <person name="Yan W."/>
            <person name="Fan B."/>
            <person name="Jiang Y."/>
            <person name="Adhikari A."/>
            <person name="Zheng C.-J."/>
            <person name="Schuster L."/>
            <person name="Cowan T.M."/>
            <person name="Smanski M.J."/>
            <person name="Chevrette M.G."/>
            <person name="De Carvalho L.P.S."/>
            <person name="Shen B."/>
        </authorList>
    </citation>
    <scope>NUCLEOTIDE SEQUENCE [LARGE SCALE GENOMIC DNA]</scope>
    <source>
        <strain evidence="4 5">NPDC048946</strain>
    </source>
</reference>
<keyword evidence="5" id="KW-1185">Reference proteome</keyword>
<dbReference type="EMBL" id="JBEZFP010000026">
    <property type="protein sequence ID" value="MEU8134426.1"/>
    <property type="molecule type" value="Genomic_DNA"/>
</dbReference>
<comment type="caution">
    <text evidence="4">The sequence shown here is derived from an EMBL/GenBank/DDBJ whole genome shotgun (WGS) entry which is preliminary data.</text>
</comment>
<dbReference type="Proteomes" id="UP001551482">
    <property type="component" value="Unassembled WGS sequence"/>
</dbReference>
<accession>A0ABV3DF98</accession>
<organism evidence="4 5">
    <name type="scientific">Streptodolium elevatio</name>
    <dbReference type="NCBI Taxonomy" id="3157996"/>
    <lineage>
        <taxon>Bacteria</taxon>
        <taxon>Bacillati</taxon>
        <taxon>Actinomycetota</taxon>
        <taxon>Actinomycetes</taxon>
        <taxon>Kitasatosporales</taxon>
        <taxon>Streptomycetaceae</taxon>
        <taxon>Streptodolium</taxon>
    </lineage>
</organism>
<evidence type="ECO:0000313" key="4">
    <source>
        <dbReference type="EMBL" id="MEU8134426.1"/>
    </source>
</evidence>
<feature type="chain" id="PRO_5045886392" evidence="2">
    <location>
        <begin position="20"/>
        <end position="248"/>
    </location>
</feature>
<keyword evidence="2" id="KW-0732">Signal</keyword>
<feature type="compositionally biased region" description="Low complexity" evidence="1">
    <location>
        <begin position="44"/>
        <end position="91"/>
    </location>
</feature>
<feature type="region of interest" description="Disordered" evidence="1">
    <location>
        <begin position="34"/>
        <end position="115"/>
    </location>
</feature>
<dbReference type="Pfam" id="PF14016">
    <property type="entry name" value="DUF4232"/>
    <property type="match status" value="1"/>
</dbReference>
<feature type="domain" description="DUF4232" evidence="3">
    <location>
        <begin position="117"/>
        <end position="240"/>
    </location>
</feature>
<gene>
    <name evidence="4" type="ORF">AB0C36_13040</name>
</gene>
<evidence type="ECO:0000256" key="2">
    <source>
        <dbReference type="SAM" id="SignalP"/>
    </source>
</evidence>
<proteinExistence type="predicted"/>
<protein>
    <submittedName>
        <fullName evidence="4">DUF4232 domain-containing protein</fullName>
    </submittedName>
</protein>